<dbReference type="Gene3D" id="3.90.1300.10">
    <property type="entry name" value="Amidase signature (AS) domain"/>
    <property type="match status" value="1"/>
</dbReference>
<evidence type="ECO:0008006" key="3">
    <source>
        <dbReference type="Google" id="ProtNLM"/>
    </source>
</evidence>
<dbReference type="InterPro" id="IPR036928">
    <property type="entry name" value="AS_sf"/>
</dbReference>
<dbReference type="SUPFAM" id="SSF75304">
    <property type="entry name" value="Amidase signature (AS) enzymes"/>
    <property type="match status" value="1"/>
</dbReference>
<evidence type="ECO:0000313" key="1">
    <source>
        <dbReference type="EMBL" id="KPV51222.1"/>
    </source>
</evidence>
<protein>
    <recommendedName>
        <fullName evidence="3">Amidase</fullName>
    </recommendedName>
</protein>
<name>A0A0P9HA81_9CHLR</name>
<keyword evidence="2" id="KW-1185">Reference proteome</keyword>
<organism evidence="1 2">
    <name type="scientific">Kouleothrix aurantiaca</name>
    <dbReference type="NCBI Taxonomy" id="186479"/>
    <lineage>
        <taxon>Bacteria</taxon>
        <taxon>Bacillati</taxon>
        <taxon>Chloroflexota</taxon>
        <taxon>Chloroflexia</taxon>
        <taxon>Chloroflexales</taxon>
        <taxon>Roseiflexineae</taxon>
        <taxon>Roseiflexaceae</taxon>
        <taxon>Kouleothrix</taxon>
    </lineage>
</organism>
<accession>A0A0P9HA81</accession>
<feature type="non-terminal residue" evidence="1">
    <location>
        <position position="147"/>
    </location>
</feature>
<dbReference type="AlphaFoldDB" id="A0A0P9HA81"/>
<gene>
    <name evidence="1" type="ORF">SE17_22440</name>
</gene>
<reference evidence="1 2" key="1">
    <citation type="submission" date="2015-09" db="EMBL/GenBank/DDBJ databases">
        <title>Draft genome sequence of Kouleothrix aurantiaca JCM 19913.</title>
        <authorList>
            <person name="Hemp J."/>
        </authorList>
    </citation>
    <scope>NUCLEOTIDE SEQUENCE [LARGE SCALE GENOMIC DNA]</scope>
    <source>
        <strain evidence="1 2">COM-B</strain>
    </source>
</reference>
<sequence>MEFSDEQIAAAAQLAGLSFTAEECALMRAALAQQAADYAALRKVEIANHVPPALRFQVPAPEGITARTSNSPTLPALTRPAPDELPFASIAAQAVLLRNRQISAVELADLYLARLERYDPALHCVITRTAELARAQAQRADAELAAG</sequence>
<evidence type="ECO:0000313" key="2">
    <source>
        <dbReference type="Proteomes" id="UP000050509"/>
    </source>
</evidence>
<dbReference type="Proteomes" id="UP000050509">
    <property type="component" value="Unassembled WGS sequence"/>
</dbReference>
<comment type="caution">
    <text evidence="1">The sequence shown here is derived from an EMBL/GenBank/DDBJ whole genome shotgun (WGS) entry which is preliminary data.</text>
</comment>
<dbReference type="EMBL" id="LJCR01001012">
    <property type="protein sequence ID" value="KPV51222.1"/>
    <property type="molecule type" value="Genomic_DNA"/>
</dbReference>
<proteinExistence type="predicted"/>